<protein>
    <recommendedName>
        <fullName evidence="8">Sugar phosphate exchanger 3</fullName>
    </recommendedName>
    <alternativeName>
        <fullName evidence="9">Solute carrier family 37 member 3</fullName>
    </alternativeName>
</protein>
<feature type="transmembrane region" description="Helical" evidence="10">
    <location>
        <begin position="196"/>
        <end position="220"/>
    </location>
</feature>
<dbReference type="PANTHER" id="PTHR43184">
    <property type="entry name" value="MAJOR FACILITATOR SUPERFAMILY TRANSPORTER 16, ISOFORM B"/>
    <property type="match status" value="1"/>
</dbReference>
<dbReference type="InterPro" id="IPR036259">
    <property type="entry name" value="MFS_trans_sf"/>
</dbReference>
<feature type="transmembrane region" description="Helical" evidence="10">
    <location>
        <begin position="365"/>
        <end position="382"/>
    </location>
</feature>
<dbReference type="PIRSF" id="PIRSF002808">
    <property type="entry name" value="Hexose_phosphate_transp"/>
    <property type="match status" value="1"/>
</dbReference>
<feature type="transmembrane region" description="Helical" evidence="10">
    <location>
        <begin position="132"/>
        <end position="152"/>
    </location>
</feature>
<dbReference type="AlphaFoldDB" id="A0AAN9B8R7"/>
<dbReference type="GO" id="GO:0022857">
    <property type="term" value="F:transmembrane transporter activity"/>
    <property type="evidence" value="ECO:0007669"/>
    <property type="project" value="InterPro"/>
</dbReference>
<keyword evidence="4" id="KW-0762">Sugar transport</keyword>
<proteinExistence type="inferred from homology"/>
<reference evidence="12 13" key="1">
    <citation type="submission" date="2024-02" db="EMBL/GenBank/DDBJ databases">
        <title>Chromosome-scale genome assembly of the rough periwinkle Littorina saxatilis.</title>
        <authorList>
            <person name="De Jode A."/>
            <person name="Faria R."/>
            <person name="Formenti G."/>
            <person name="Sims Y."/>
            <person name="Smith T.P."/>
            <person name="Tracey A."/>
            <person name="Wood J.M.D."/>
            <person name="Zagrodzka Z.B."/>
            <person name="Johannesson K."/>
            <person name="Butlin R.K."/>
            <person name="Leder E.H."/>
        </authorList>
    </citation>
    <scope>NUCLEOTIDE SEQUENCE [LARGE SCALE GENOMIC DNA]</scope>
    <source>
        <strain evidence="12">Snail1</strain>
        <tissue evidence="12">Muscle</tissue>
    </source>
</reference>
<dbReference type="EMBL" id="JBAMIC010000011">
    <property type="protein sequence ID" value="KAK7101363.1"/>
    <property type="molecule type" value="Genomic_DNA"/>
</dbReference>
<evidence type="ECO:0000256" key="8">
    <source>
        <dbReference type="ARBA" id="ARBA00041091"/>
    </source>
</evidence>
<evidence type="ECO:0000256" key="6">
    <source>
        <dbReference type="ARBA" id="ARBA00022989"/>
    </source>
</evidence>
<accession>A0AAN9B8R7</accession>
<evidence type="ECO:0000256" key="4">
    <source>
        <dbReference type="ARBA" id="ARBA00022597"/>
    </source>
</evidence>
<evidence type="ECO:0000256" key="9">
    <source>
        <dbReference type="ARBA" id="ARBA00042039"/>
    </source>
</evidence>
<feature type="domain" description="Major facilitator superfamily (MFS) profile" evidence="11">
    <location>
        <begin position="22"/>
        <end position="515"/>
    </location>
</feature>
<comment type="subcellular location">
    <subcellularLocation>
        <location evidence="1">Membrane</location>
        <topology evidence="1">Multi-pass membrane protein</topology>
    </subcellularLocation>
</comment>
<dbReference type="PROSITE" id="PS50850">
    <property type="entry name" value="MFS"/>
    <property type="match status" value="1"/>
</dbReference>
<evidence type="ECO:0000256" key="2">
    <source>
        <dbReference type="ARBA" id="ARBA00009598"/>
    </source>
</evidence>
<keyword evidence="6 10" id="KW-1133">Transmembrane helix</keyword>
<dbReference type="PANTHER" id="PTHR43184:SF12">
    <property type="entry name" value="SUGAR PHOSPHATE EXCHANGER 3"/>
    <property type="match status" value="1"/>
</dbReference>
<evidence type="ECO:0000256" key="7">
    <source>
        <dbReference type="ARBA" id="ARBA00023136"/>
    </source>
</evidence>
<name>A0AAN9B8R7_9CAEN</name>
<feature type="transmembrane region" description="Helical" evidence="10">
    <location>
        <begin position="164"/>
        <end position="184"/>
    </location>
</feature>
<evidence type="ECO:0000313" key="13">
    <source>
        <dbReference type="Proteomes" id="UP001374579"/>
    </source>
</evidence>
<feature type="transmembrane region" description="Helical" evidence="10">
    <location>
        <begin position="226"/>
        <end position="247"/>
    </location>
</feature>
<keyword evidence="5 10" id="KW-0812">Transmembrane</keyword>
<dbReference type="InterPro" id="IPR000849">
    <property type="entry name" value="Sugar_P_transporter"/>
</dbReference>
<comment type="similarity">
    <text evidence="2">Belongs to the major facilitator superfamily. Organophosphate:Pi antiporter (OPA) (TC 2.A.1.4) family.</text>
</comment>
<evidence type="ECO:0000259" key="11">
    <source>
        <dbReference type="PROSITE" id="PS50850"/>
    </source>
</evidence>
<dbReference type="Gene3D" id="1.20.1250.20">
    <property type="entry name" value="MFS general substrate transporter like domains"/>
    <property type="match status" value="2"/>
</dbReference>
<evidence type="ECO:0000256" key="10">
    <source>
        <dbReference type="SAM" id="Phobius"/>
    </source>
</evidence>
<evidence type="ECO:0000256" key="1">
    <source>
        <dbReference type="ARBA" id="ARBA00004141"/>
    </source>
</evidence>
<keyword evidence="3" id="KW-0813">Transport</keyword>
<feature type="transmembrane region" description="Helical" evidence="10">
    <location>
        <begin position="491"/>
        <end position="512"/>
    </location>
</feature>
<evidence type="ECO:0000256" key="5">
    <source>
        <dbReference type="ARBA" id="ARBA00022692"/>
    </source>
</evidence>
<gene>
    <name evidence="12" type="ORF">V1264_024153</name>
</gene>
<feature type="transmembrane region" description="Helical" evidence="10">
    <location>
        <begin position="102"/>
        <end position="120"/>
    </location>
</feature>
<keyword evidence="13" id="KW-1185">Reference proteome</keyword>
<dbReference type="SUPFAM" id="SSF103473">
    <property type="entry name" value="MFS general substrate transporter"/>
    <property type="match status" value="1"/>
</dbReference>
<evidence type="ECO:0000256" key="3">
    <source>
        <dbReference type="ARBA" id="ARBA00022448"/>
    </source>
</evidence>
<feature type="transmembrane region" description="Helical" evidence="10">
    <location>
        <begin position="319"/>
        <end position="345"/>
    </location>
</feature>
<dbReference type="Pfam" id="PF07690">
    <property type="entry name" value="MFS_1"/>
    <property type="match status" value="1"/>
</dbReference>
<feature type="transmembrane region" description="Helical" evidence="10">
    <location>
        <begin position="389"/>
        <end position="409"/>
    </location>
</feature>
<feature type="transmembrane region" description="Helical" evidence="10">
    <location>
        <begin position="421"/>
        <end position="444"/>
    </location>
</feature>
<sequence>MSRCIQGVRRAIQPYTRYHVSVFVLTFLSYAFFHATRKTFSNVKTTMAAEWTASPRNGSASECRSPSDAWTTGNESVAECRTPFSMWNKRHLFLSLDEAEEFMGDLDACFMFAYAVGLFVNGFIADRNDLRLVLSIGMALTSVSVFVFGCVFEWTHTYSKPGYIAVWLLNGFLQSTGWPSVVAVMGNWFGKGSRGLVMGVWSACASVGNIIGALLVATVLDFGYEYAFLMTSCVLMGGAILNFVGLVPSPIDVGLPMPHDEGDGAALAGSVGSGVQQPLLDSADDEEYNHPPLSGPGTEPVIYSVQDTRPKAIHFLTALLLPGVIPFSLCYAFLKLVNYSFFFWLPFYLHSAYGLPETAADTLSIWYDIGGIVGGTVAGFVSDRLQMRTIVVMPMLLAAVPLLFVYGMMGIAGTLFKNGLLLFFLGGLIGGVANLISAAISADLGRQKALKGNSEALSTVTGIIDGTGSLGAAVGQVAVPNIQVRYGWRNVFYLFMVSVFMTALCIARIFLVEIRQLLRRRRWLCGSGNVEVLRDLGPDQEEE</sequence>
<organism evidence="12 13">
    <name type="scientific">Littorina saxatilis</name>
    <dbReference type="NCBI Taxonomy" id="31220"/>
    <lineage>
        <taxon>Eukaryota</taxon>
        <taxon>Metazoa</taxon>
        <taxon>Spiralia</taxon>
        <taxon>Lophotrochozoa</taxon>
        <taxon>Mollusca</taxon>
        <taxon>Gastropoda</taxon>
        <taxon>Caenogastropoda</taxon>
        <taxon>Littorinimorpha</taxon>
        <taxon>Littorinoidea</taxon>
        <taxon>Littorinidae</taxon>
        <taxon>Littorina</taxon>
    </lineage>
</organism>
<dbReference type="InterPro" id="IPR020846">
    <property type="entry name" value="MFS_dom"/>
</dbReference>
<keyword evidence="7 10" id="KW-0472">Membrane</keyword>
<dbReference type="InterPro" id="IPR011701">
    <property type="entry name" value="MFS"/>
</dbReference>
<dbReference type="GO" id="GO:0005789">
    <property type="term" value="C:endoplasmic reticulum membrane"/>
    <property type="evidence" value="ECO:0007669"/>
    <property type="project" value="TreeGrafter"/>
</dbReference>
<dbReference type="Proteomes" id="UP001374579">
    <property type="component" value="Unassembled WGS sequence"/>
</dbReference>
<feature type="transmembrane region" description="Helical" evidence="10">
    <location>
        <begin position="15"/>
        <end position="33"/>
    </location>
</feature>
<comment type="caution">
    <text evidence="12">The sequence shown here is derived from an EMBL/GenBank/DDBJ whole genome shotgun (WGS) entry which is preliminary data.</text>
</comment>
<evidence type="ECO:0000313" key="12">
    <source>
        <dbReference type="EMBL" id="KAK7101363.1"/>
    </source>
</evidence>